<protein>
    <submittedName>
        <fullName evidence="2">Recombinase</fullName>
    </submittedName>
</protein>
<keyword evidence="1" id="KW-0472">Membrane</keyword>
<dbReference type="AlphaFoldDB" id="A0A2S5DBF4"/>
<dbReference type="PIRSF" id="PIRSF015380">
    <property type="entry name" value="Site-sp_rcmb"/>
    <property type="match status" value="1"/>
</dbReference>
<name>A0A2S5DBF4_9NEIS</name>
<dbReference type="InterPro" id="IPR011385">
    <property type="entry name" value="Site-sp_rcmbase"/>
</dbReference>
<feature type="transmembrane region" description="Helical" evidence="1">
    <location>
        <begin position="445"/>
        <end position="467"/>
    </location>
</feature>
<keyword evidence="1" id="KW-0812">Transmembrane</keyword>
<sequence length="683" mass="75526">MTEHTVPDLESALQRLCRETGQTDALAALVSALRPDKRQPPQQATVSLQALSFLLEHHPEYRQALRQSLCTLLAESRQIPLYTEAGILANDGFGSTLMHRLGERVLPMPYNPDSLRDRFGRLFNHPDDHLWLAAVPDAAWHALWRALAWSEATQQDSERQTRLQLLESVQVLSARITAIGLEPELVRVCPEVERFASPFMHLNAEVQHYVDGYRQSLVDGASPPEDEKQVLVLLEQCDAILAKVRKNAARYGISVSLTYHGLRLAQSMARLRALLELLSPEHDPARRPELFRLLVDFARAENRKYSVRDLLKSNTELLALQVTEHAGRHGEHYIAEDRRDWSRMGKAAMGAGFIVGFMALIKLMLARGHLPLLWEGIAFGLNYAIGFIIVQLLHFTIATKQPAMTAARLAAVLQAQYGRKKQLEELAELIVKVVRTQFVAIMGNVMLAIPTAALIALGWSALFGAPVVNAAKAQTLLHDIDPLHSLALPHAAIAGVFLFLSGLIAGYYDNKAIYRRIPERIAGHTLLRKVLGESRAWRLGHYVEHNLGALAGNFYFGMFLGLTGTVGTILGLPLDIRHITFSSANLAFATVALDFQVPLSAVLLGCAGVALIGAINLAVSFFLALWVALRSRKLSGSLLLPLIPMLAKRFLRQPLRFFLPPAPAIEAPAAVEPEQTQQDAPKN</sequence>
<keyword evidence="1" id="KW-1133">Transmembrane helix</keyword>
<dbReference type="Proteomes" id="UP000237082">
    <property type="component" value="Unassembled WGS sequence"/>
</dbReference>
<reference evidence="3" key="1">
    <citation type="submission" date="2018-02" db="EMBL/GenBank/DDBJ databases">
        <authorList>
            <person name="O'Hara-Hanley K."/>
            <person name="Soby S."/>
        </authorList>
    </citation>
    <scope>NUCLEOTIDE SEQUENCE [LARGE SCALE GENOMIC DNA]</scope>
    <source>
        <strain evidence="3">MWU14-2602</strain>
    </source>
</reference>
<evidence type="ECO:0000256" key="1">
    <source>
        <dbReference type="SAM" id="Phobius"/>
    </source>
</evidence>
<keyword evidence="3" id="KW-1185">Reference proteome</keyword>
<dbReference type="RefSeq" id="WP_103904183.1">
    <property type="nucleotide sequence ID" value="NZ_PQWB01000123.1"/>
</dbReference>
<dbReference type="Pfam" id="PF10136">
    <property type="entry name" value="SpecificRecomb"/>
    <property type="match status" value="1"/>
</dbReference>
<evidence type="ECO:0000313" key="2">
    <source>
        <dbReference type="EMBL" id="POZ60415.1"/>
    </source>
</evidence>
<dbReference type="OrthoDB" id="5688397at2"/>
<gene>
    <name evidence="2" type="ORF">C2I19_18920</name>
</gene>
<feature type="transmembrane region" description="Helical" evidence="1">
    <location>
        <begin position="602"/>
        <end position="628"/>
    </location>
</feature>
<feature type="transmembrane region" description="Helical" evidence="1">
    <location>
        <begin position="347"/>
        <end position="365"/>
    </location>
</feature>
<organism evidence="2 3">
    <name type="scientific">Chromobacterium alticapitis</name>
    <dbReference type="NCBI Taxonomy" id="2073169"/>
    <lineage>
        <taxon>Bacteria</taxon>
        <taxon>Pseudomonadati</taxon>
        <taxon>Pseudomonadota</taxon>
        <taxon>Betaproteobacteria</taxon>
        <taxon>Neisseriales</taxon>
        <taxon>Chromobacteriaceae</taxon>
        <taxon>Chromobacterium</taxon>
    </lineage>
</organism>
<feature type="transmembrane region" description="Helical" evidence="1">
    <location>
        <begin position="547"/>
        <end position="570"/>
    </location>
</feature>
<feature type="transmembrane region" description="Helical" evidence="1">
    <location>
        <begin position="377"/>
        <end position="398"/>
    </location>
</feature>
<dbReference type="EMBL" id="PQWB01000123">
    <property type="protein sequence ID" value="POZ60415.1"/>
    <property type="molecule type" value="Genomic_DNA"/>
</dbReference>
<accession>A0A2S5DBF4</accession>
<evidence type="ECO:0000313" key="3">
    <source>
        <dbReference type="Proteomes" id="UP000237082"/>
    </source>
</evidence>
<proteinExistence type="predicted"/>
<comment type="caution">
    <text evidence="2">The sequence shown here is derived from an EMBL/GenBank/DDBJ whole genome shotgun (WGS) entry which is preliminary data.</text>
</comment>
<feature type="transmembrane region" description="Helical" evidence="1">
    <location>
        <begin position="487"/>
        <end position="508"/>
    </location>
</feature>